<evidence type="ECO:0000313" key="3">
    <source>
        <dbReference type="Proteomes" id="UP000054166"/>
    </source>
</evidence>
<feature type="compositionally biased region" description="Polar residues" evidence="1">
    <location>
        <begin position="1"/>
        <end position="21"/>
    </location>
</feature>
<feature type="region of interest" description="Disordered" evidence="1">
    <location>
        <begin position="1"/>
        <end position="90"/>
    </location>
</feature>
<gene>
    <name evidence="2" type="ORF">PILCRDRAFT_9859</name>
</gene>
<dbReference type="Proteomes" id="UP000054166">
    <property type="component" value="Unassembled WGS sequence"/>
</dbReference>
<evidence type="ECO:0000313" key="2">
    <source>
        <dbReference type="EMBL" id="KIM79972.1"/>
    </source>
</evidence>
<evidence type="ECO:0000256" key="1">
    <source>
        <dbReference type="SAM" id="MobiDB-lite"/>
    </source>
</evidence>
<feature type="compositionally biased region" description="Polar residues" evidence="1">
    <location>
        <begin position="35"/>
        <end position="85"/>
    </location>
</feature>
<dbReference type="HOGENOM" id="CLU_735914_0_0_1"/>
<keyword evidence="3" id="KW-1185">Reference proteome</keyword>
<sequence length="376" mass="41107">MPATFPNSQLQQPDGNTSSEAIDSHERLGRLRNLSVDTTRGGSTVRFHSNQNTSESMMHLDNASTSSVKWPSTPSSTSVSAHPTATTLRRPSIISITSRPSQITGPPYKSSPIGRHLGTAGTVVSHRFDELFDPTADDGPDSPSDLDENELLVISSPDMHAADCDGLPSHMPELSLIIWHQTQCMDVWDTKRDASITWPGQLRLQYSPSQLAPADSLRRLQVKNVNLLCHTIDLYGEKLKQIKTKKAVVSLPFVHSKYADHHGGRNTSGTCIHLNSDLQGPHSTATVPADGEEGETSTSYSWTVDICAHVPMVLFQTTQTRCFRIEAVVWAQLDGYLQPVRLTDELLFGISVLRSDDVLCAGNVASKDAQTLKATE</sequence>
<reference evidence="3" key="2">
    <citation type="submission" date="2015-01" db="EMBL/GenBank/DDBJ databases">
        <title>Evolutionary Origins and Diversification of the Mycorrhizal Mutualists.</title>
        <authorList>
            <consortium name="DOE Joint Genome Institute"/>
            <consortium name="Mycorrhizal Genomics Consortium"/>
            <person name="Kohler A."/>
            <person name="Kuo A."/>
            <person name="Nagy L.G."/>
            <person name="Floudas D."/>
            <person name="Copeland A."/>
            <person name="Barry K.W."/>
            <person name="Cichocki N."/>
            <person name="Veneault-Fourrey C."/>
            <person name="LaButti K."/>
            <person name="Lindquist E.A."/>
            <person name="Lipzen A."/>
            <person name="Lundell T."/>
            <person name="Morin E."/>
            <person name="Murat C."/>
            <person name="Riley R."/>
            <person name="Ohm R."/>
            <person name="Sun H."/>
            <person name="Tunlid A."/>
            <person name="Henrissat B."/>
            <person name="Grigoriev I.V."/>
            <person name="Hibbett D.S."/>
            <person name="Martin F."/>
        </authorList>
    </citation>
    <scope>NUCLEOTIDE SEQUENCE [LARGE SCALE GENOMIC DNA]</scope>
    <source>
        <strain evidence="3">F 1598</strain>
    </source>
</reference>
<organism evidence="2 3">
    <name type="scientific">Piloderma croceum (strain F 1598)</name>
    <dbReference type="NCBI Taxonomy" id="765440"/>
    <lineage>
        <taxon>Eukaryota</taxon>
        <taxon>Fungi</taxon>
        <taxon>Dikarya</taxon>
        <taxon>Basidiomycota</taxon>
        <taxon>Agaricomycotina</taxon>
        <taxon>Agaricomycetes</taxon>
        <taxon>Agaricomycetidae</taxon>
        <taxon>Atheliales</taxon>
        <taxon>Atheliaceae</taxon>
        <taxon>Piloderma</taxon>
    </lineage>
</organism>
<protein>
    <submittedName>
        <fullName evidence="2">Uncharacterized protein</fullName>
    </submittedName>
</protein>
<dbReference type="EMBL" id="KN833006">
    <property type="protein sequence ID" value="KIM79972.1"/>
    <property type="molecule type" value="Genomic_DNA"/>
</dbReference>
<dbReference type="AlphaFoldDB" id="A0A0C3BRK6"/>
<accession>A0A0C3BRK6</accession>
<name>A0A0C3BRK6_PILCF</name>
<reference evidence="2 3" key="1">
    <citation type="submission" date="2014-04" db="EMBL/GenBank/DDBJ databases">
        <authorList>
            <consortium name="DOE Joint Genome Institute"/>
            <person name="Kuo A."/>
            <person name="Tarkka M."/>
            <person name="Buscot F."/>
            <person name="Kohler A."/>
            <person name="Nagy L.G."/>
            <person name="Floudas D."/>
            <person name="Copeland A."/>
            <person name="Barry K.W."/>
            <person name="Cichocki N."/>
            <person name="Veneault-Fourrey C."/>
            <person name="LaButti K."/>
            <person name="Lindquist E.A."/>
            <person name="Lipzen A."/>
            <person name="Lundell T."/>
            <person name="Morin E."/>
            <person name="Murat C."/>
            <person name="Sun H."/>
            <person name="Tunlid A."/>
            <person name="Henrissat B."/>
            <person name="Grigoriev I.V."/>
            <person name="Hibbett D.S."/>
            <person name="Martin F."/>
            <person name="Nordberg H.P."/>
            <person name="Cantor M.N."/>
            <person name="Hua S.X."/>
        </authorList>
    </citation>
    <scope>NUCLEOTIDE SEQUENCE [LARGE SCALE GENOMIC DNA]</scope>
    <source>
        <strain evidence="2 3">F 1598</strain>
    </source>
</reference>
<proteinExistence type="predicted"/>
<dbReference type="InParanoid" id="A0A0C3BRK6"/>